<keyword evidence="3" id="KW-1185">Reference proteome</keyword>
<reference evidence="2 3" key="1">
    <citation type="journal article" date="2023" name="IMA Fungus">
        <title>Comparative genomic study of the Penicillium genus elucidates a diverse pangenome and 15 lateral gene transfer events.</title>
        <authorList>
            <person name="Petersen C."/>
            <person name="Sorensen T."/>
            <person name="Nielsen M.R."/>
            <person name="Sondergaard T.E."/>
            <person name="Sorensen J.L."/>
            <person name="Fitzpatrick D.A."/>
            <person name="Frisvad J.C."/>
            <person name="Nielsen K.L."/>
        </authorList>
    </citation>
    <scope>NUCLEOTIDE SEQUENCE [LARGE SCALE GENOMIC DNA]</scope>
    <source>
        <strain evidence="2 3">IBT 3361</strain>
    </source>
</reference>
<organism evidence="2 3">
    <name type="scientific">Penicillium chrysogenum</name>
    <name type="common">Penicillium notatum</name>
    <dbReference type="NCBI Taxonomy" id="5076"/>
    <lineage>
        <taxon>Eukaryota</taxon>
        <taxon>Fungi</taxon>
        <taxon>Dikarya</taxon>
        <taxon>Ascomycota</taxon>
        <taxon>Pezizomycotina</taxon>
        <taxon>Eurotiomycetes</taxon>
        <taxon>Eurotiomycetidae</taxon>
        <taxon>Eurotiales</taxon>
        <taxon>Aspergillaceae</taxon>
        <taxon>Penicillium</taxon>
        <taxon>Penicillium chrysogenum species complex</taxon>
    </lineage>
</organism>
<gene>
    <name evidence="2" type="ORF">N7505_007438</name>
</gene>
<dbReference type="InterPro" id="IPR001810">
    <property type="entry name" value="F-box_dom"/>
</dbReference>
<dbReference type="InterPro" id="IPR036047">
    <property type="entry name" value="F-box-like_dom_sf"/>
</dbReference>
<dbReference type="Pfam" id="PF00646">
    <property type="entry name" value="F-box"/>
    <property type="match status" value="1"/>
</dbReference>
<protein>
    <recommendedName>
        <fullName evidence="1">F-box domain-containing protein</fullName>
    </recommendedName>
</protein>
<feature type="domain" description="F-box" evidence="1">
    <location>
        <begin position="7"/>
        <end position="52"/>
    </location>
</feature>
<dbReference type="SUPFAM" id="SSF81383">
    <property type="entry name" value="F-box domain"/>
    <property type="match status" value="1"/>
</dbReference>
<dbReference type="Proteomes" id="UP001220256">
    <property type="component" value="Unassembled WGS sequence"/>
</dbReference>
<dbReference type="PROSITE" id="PS50181">
    <property type="entry name" value="FBOX"/>
    <property type="match status" value="1"/>
</dbReference>
<accession>A0ABQ8WDM5</accession>
<evidence type="ECO:0000259" key="1">
    <source>
        <dbReference type="PROSITE" id="PS50181"/>
    </source>
</evidence>
<sequence>MTLHGGSAWLALLPSEIILQIVESLSRFELKTFSCINKRLRELCVPSIFSKVKFELSKSGLETLNHLLESDVRRHVRSMTYVTTELLEPETLEFERFRFSTLAPNNCEENKGIWYDAKHATDVCAFNEIVNYTLRDIGNENLDLICAANVAALSSAL</sequence>
<dbReference type="CDD" id="cd09917">
    <property type="entry name" value="F-box_SF"/>
    <property type="match status" value="1"/>
</dbReference>
<dbReference type="EMBL" id="JAPVEB010000004">
    <property type="protein sequence ID" value="KAJ5264645.1"/>
    <property type="molecule type" value="Genomic_DNA"/>
</dbReference>
<name>A0ABQ8WDM5_PENCH</name>
<evidence type="ECO:0000313" key="3">
    <source>
        <dbReference type="Proteomes" id="UP001220256"/>
    </source>
</evidence>
<comment type="caution">
    <text evidence="2">The sequence shown here is derived from an EMBL/GenBank/DDBJ whole genome shotgun (WGS) entry which is preliminary data.</text>
</comment>
<proteinExistence type="predicted"/>
<evidence type="ECO:0000313" key="2">
    <source>
        <dbReference type="EMBL" id="KAJ5264645.1"/>
    </source>
</evidence>